<organism evidence="2 3">
    <name type="scientific">Cnuella takakiae</name>
    <dbReference type="NCBI Taxonomy" id="1302690"/>
    <lineage>
        <taxon>Bacteria</taxon>
        <taxon>Pseudomonadati</taxon>
        <taxon>Bacteroidota</taxon>
        <taxon>Chitinophagia</taxon>
        <taxon>Chitinophagales</taxon>
        <taxon>Chitinophagaceae</taxon>
        <taxon>Cnuella</taxon>
    </lineage>
</organism>
<keyword evidence="1" id="KW-0812">Transmembrane</keyword>
<feature type="transmembrane region" description="Helical" evidence="1">
    <location>
        <begin position="50"/>
        <end position="74"/>
    </location>
</feature>
<proteinExistence type="predicted"/>
<gene>
    <name evidence="2" type="ORF">SAMN05444008_107177</name>
</gene>
<keyword evidence="1" id="KW-1133">Transmembrane helix</keyword>
<dbReference type="STRING" id="1302690.BUE76_16850"/>
<keyword evidence="3" id="KW-1185">Reference proteome</keyword>
<sequence>MSYLPRIDRKCMILVALALLIRLFATQPGWVEQYYSRGIYPWLAFGGRSLLGWIPFSIGDILYGLAMVYLGYALVKGVRNYRNSSSKKMWAKDFLRSLLNAALLIYIVFQSFWGLNYSRQGIASQLELKVLPYTLKDLGIVAEQLQYRLEQTAPQVDTVGRLHFNQNRNLLYAGMAAYAQAEVEHPFLRYQAPSVKPSLFTSLGHLVGFTGYYNPFTFEAQIKTSVPVFLKPFIVTHEMAHQLGYAKESEANFVAFLTGKSATNADVRYSIYFELFLYTLSDIRRSDTTMANSLRQAAPPQVQRDLAAFADYLEKSRNPVEPYMARIYDAYLRWNNQPKGRMSYNEVIAWLVAYGKKYGRGAI</sequence>
<protein>
    <recommendedName>
        <fullName evidence="4">DUF3810 domain-containing protein</fullName>
    </recommendedName>
</protein>
<dbReference type="Proteomes" id="UP000184368">
    <property type="component" value="Unassembled WGS sequence"/>
</dbReference>
<dbReference type="Pfam" id="PF12725">
    <property type="entry name" value="DUF3810"/>
    <property type="match status" value="1"/>
</dbReference>
<evidence type="ECO:0000313" key="2">
    <source>
        <dbReference type="EMBL" id="SHF38357.1"/>
    </source>
</evidence>
<accession>A0A1M5B7S0</accession>
<name>A0A1M5B7S0_9BACT</name>
<keyword evidence="1" id="KW-0472">Membrane</keyword>
<feature type="transmembrane region" description="Helical" evidence="1">
    <location>
        <begin position="94"/>
        <end position="115"/>
    </location>
</feature>
<evidence type="ECO:0000313" key="3">
    <source>
        <dbReference type="Proteomes" id="UP000184368"/>
    </source>
</evidence>
<evidence type="ECO:0000256" key="1">
    <source>
        <dbReference type="SAM" id="Phobius"/>
    </source>
</evidence>
<dbReference type="EMBL" id="FQUO01000007">
    <property type="protein sequence ID" value="SHF38357.1"/>
    <property type="molecule type" value="Genomic_DNA"/>
</dbReference>
<dbReference type="InterPro" id="IPR024294">
    <property type="entry name" value="DUF3810"/>
</dbReference>
<evidence type="ECO:0008006" key="4">
    <source>
        <dbReference type="Google" id="ProtNLM"/>
    </source>
</evidence>
<dbReference type="OrthoDB" id="1048788at2"/>
<dbReference type="AlphaFoldDB" id="A0A1M5B7S0"/>
<reference evidence="2 3" key="1">
    <citation type="submission" date="2016-11" db="EMBL/GenBank/DDBJ databases">
        <authorList>
            <person name="Jaros S."/>
            <person name="Januszkiewicz K."/>
            <person name="Wedrychowicz H."/>
        </authorList>
    </citation>
    <scope>NUCLEOTIDE SEQUENCE [LARGE SCALE GENOMIC DNA]</scope>
    <source>
        <strain evidence="2 3">DSM 26897</strain>
    </source>
</reference>
<dbReference type="RefSeq" id="WP_083596501.1">
    <property type="nucleotide sequence ID" value="NZ_FQUO01000007.1"/>
</dbReference>